<feature type="chain" id="PRO_5005818909" evidence="1">
    <location>
        <begin position="18"/>
        <end position="177"/>
    </location>
</feature>
<keyword evidence="1" id="KW-0732">Signal</keyword>
<protein>
    <submittedName>
        <fullName evidence="2">Uncharacterized protein</fullName>
    </submittedName>
</protein>
<evidence type="ECO:0000313" key="2">
    <source>
        <dbReference type="EMBL" id="KOS19900.1"/>
    </source>
</evidence>
<sequence>MHLKHLLGLALVNLAAAAPQPANDAGLTARTYCPPGEAWNGSSCVQVCGADAELVYGECLCADAGKVFDSKTKSCSCPAGKIWDSAKQCVPKCGADAAEVYGKCVCKAADKLFDGTTRTCSCAGGKIWDAKQSKCVAPYTPPVKPPPYTPPVYVPPVKPPVYTPPAYTPPAYPAPYN</sequence>
<proteinExistence type="predicted"/>
<dbReference type="AlphaFoldDB" id="A0A0M8N4P9"/>
<reference evidence="2 3" key="1">
    <citation type="submission" date="2015-07" db="EMBL/GenBank/DDBJ databases">
        <title>The genome of the fungus Escovopsis weberi, a specialized disease agent of ant agriculture.</title>
        <authorList>
            <person name="de Man T.J."/>
            <person name="Stajich J.E."/>
            <person name="Kubicek C.P."/>
            <person name="Chenthamara K."/>
            <person name="Atanasova L."/>
            <person name="Druzhinina I.S."/>
            <person name="Birnbaum S."/>
            <person name="Barribeau S.M."/>
            <person name="Teiling C."/>
            <person name="Suen G."/>
            <person name="Currie C."/>
            <person name="Gerardo N.M."/>
        </authorList>
    </citation>
    <scope>NUCLEOTIDE SEQUENCE [LARGE SCALE GENOMIC DNA]</scope>
</reference>
<dbReference type="Proteomes" id="UP000053831">
    <property type="component" value="Unassembled WGS sequence"/>
</dbReference>
<gene>
    <name evidence="2" type="ORF">ESCO_005772</name>
</gene>
<feature type="signal peptide" evidence="1">
    <location>
        <begin position="1"/>
        <end position="17"/>
    </location>
</feature>
<dbReference type="STRING" id="150374.A0A0M8N4P9"/>
<evidence type="ECO:0000313" key="3">
    <source>
        <dbReference type="Proteomes" id="UP000053831"/>
    </source>
</evidence>
<organism evidence="2 3">
    <name type="scientific">Escovopsis weberi</name>
    <dbReference type="NCBI Taxonomy" id="150374"/>
    <lineage>
        <taxon>Eukaryota</taxon>
        <taxon>Fungi</taxon>
        <taxon>Dikarya</taxon>
        <taxon>Ascomycota</taxon>
        <taxon>Pezizomycotina</taxon>
        <taxon>Sordariomycetes</taxon>
        <taxon>Hypocreomycetidae</taxon>
        <taxon>Hypocreales</taxon>
        <taxon>Hypocreaceae</taxon>
        <taxon>Escovopsis</taxon>
    </lineage>
</organism>
<keyword evidence="3" id="KW-1185">Reference proteome</keyword>
<dbReference type="OrthoDB" id="7250310at2759"/>
<dbReference type="EMBL" id="LGSR01000019">
    <property type="protein sequence ID" value="KOS19900.1"/>
    <property type="molecule type" value="Genomic_DNA"/>
</dbReference>
<name>A0A0M8N4P9_ESCWE</name>
<evidence type="ECO:0000256" key="1">
    <source>
        <dbReference type="SAM" id="SignalP"/>
    </source>
</evidence>
<comment type="caution">
    <text evidence="2">The sequence shown here is derived from an EMBL/GenBank/DDBJ whole genome shotgun (WGS) entry which is preliminary data.</text>
</comment>
<accession>A0A0M8N4P9</accession>